<keyword evidence="2" id="KW-1185">Reference proteome</keyword>
<dbReference type="InterPro" id="IPR049975">
    <property type="entry name" value="SAV_915-like_dom"/>
</dbReference>
<dbReference type="AlphaFoldDB" id="A0A640USU5"/>
<evidence type="ECO:0008006" key="3">
    <source>
        <dbReference type="Google" id="ProtNLM"/>
    </source>
</evidence>
<reference evidence="1 2" key="1">
    <citation type="submission" date="2019-12" db="EMBL/GenBank/DDBJ databases">
        <title>Whole genome shotgun sequence of Streptomyces tubercidicus NBRC 13090.</title>
        <authorList>
            <person name="Ichikawa N."/>
            <person name="Kimura A."/>
            <person name="Kitahashi Y."/>
            <person name="Komaki H."/>
            <person name="Tamura T."/>
        </authorList>
    </citation>
    <scope>NUCLEOTIDE SEQUENCE [LARGE SCALE GENOMIC DNA]</scope>
    <source>
        <strain evidence="1 2">NBRC 13090</strain>
    </source>
</reference>
<dbReference type="RefSeq" id="WP_246240680.1">
    <property type="nucleotide sequence ID" value="NZ_BLIR01000001.1"/>
</dbReference>
<name>A0A640USU5_9ACTN</name>
<evidence type="ECO:0000313" key="1">
    <source>
        <dbReference type="EMBL" id="GFE38520.1"/>
    </source>
</evidence>
<comment type="caution">
    <text evidence="1">The sequence shown here is derived from an EMBL/GenBank/DDBJ whole genome shotgun (WGS) entry which is preliminary data.</text>
</comment>
<dbReference type="GeneID" id="96284301"/>
<protein>
    <recommendedName>
        <fullName evidence="3">SseB protein N-terminal domain-containing protein</fullName>
    </recommendedName>
</protein>
<dbReference type="EMBL" id="BLIR01000001">
    <property type="protein sequence ID" value="GFE38520.1"/>
    <property type="molecule type" value="Genomic_DNA"/>
</dbReference>
<sequence>MSHPLYAEDPEPAERVPAGLLFVPVRSGPAGCTARLFRTPLGGRTAVAFTSPQRLAAALGGGQPWVRLSEPALRALAEPVGATTLTVDPRVAPDVPRVVPDVPRSVPDVPRSVPDVPRLVPDVPRVHHLRAV</sequence>
<gene>
    <name evidence="1" type="ORF">Stube_31930</name>
</gene>
<accession>A0A640USU5</accession>
<dbReference type="Proteomes" id="UP000431826">
    <property type="component" value="Unassembled WGS sequence"/>
</dbReference>
<evidence type="ECO:0000313" key="2">
    <source>
        <dbReference type="Proteomes" id="UP000431826"/>
    </source>
</evidence>
<dbReference type="NCBIfam" id="NF042914">
    <property type="entry name" value="SAV915_dom"/>
    <property type="match status" value="1"/>
</dbReference>
<organism evidence="1 2">
    <name type="scientific">Streptomyces tubercidicus</name>
    <dbReference type="NCBI Taxonomy" id="47759"/>
    <lineage>
        <taxon>Bacteria</taxon>
        <taxon>Bacillati</taxon>
        <taxon>Actinomycetota</taxon>
        <taxon>Actinomycetes</taxon>
        <taxon>Kitasatosporales</taxon>
        <taxon>Streptomycetaceae</taxon>
        <taxon>Streptomyces</taxon>
    </lineage>
</organism>
<proteinExistence type="predicted"/>